<evidence type="ECO:0000313" key="1">
    <source>
        <dbReference type="EMBL" id="DAF57528.1"/>
    </source>
</evidence>
<name>A0A8S5T342_9CAUD</name>
<reference evidence="1" key="1">
    <citation type="journal article" date="2021" name="Proc. Natl. Acad. Sci. U.S.A.">
        <title>A Catalog of Tens of Thousands of Viruses from Human Metagenomes Reveals Hidden Associations with Chronic Diseases.</title>
        <authorList>
            <person name="Tisza M.J."/>
            <person name="Buck C.B."/>
        </authorList>
    </citation>
    <scope>NUCLEOTIDE SEQUENCE</scope>
    <source>
        <strain evidence="1">CtqfO1</strain>
    </source>
</reference>
<proteinExistence type="predicted"/>
<dbReference type="EMBL" id="BK032734">
    <property type="protein sequence ID" value="DAF57528.1"/>
    <property type="molecule type" value="Genomic_DNA"/>
</dbReference>
<accession>A0A8S5T342</accession>
<organism evidence="1">
    <name type="scientific">Myoviridae sp. ctqfO1</name>
    <dbReference type="NCBI Taxonomy" id="2827710"/>
    <lineage>
        <taxon>Viruses</taxon>
        <taxon>Duplodnaviria</taxon>
        <taxon>Heunggongvirae</taxon>
        <taxon>Uroviricota</taxon>
        <taxon>Caudoviricetes</taxon>
    </lineage>
</organism>
<protein>
    <submittedName>
        <fullName evidence="1">Uncharacterized protein</fullName>
    </submittedName>
</protein>
<sequence length="459" mass="51560">MLRLQALSGLGGNKLAYVVYENLKNPNEVLAKMVEYIKSRGYSVVEDLKDDTNIYKRDSVDGKKFVFMDRTNTYFIYLRSANGTDIFGLNDDADMDAIDDSTIEDEHKHKNFYGIGATVGEGYSKKQRWYNQFQVPTKFRNKEVQAVWIPVIPREDTEQTLVKSDTPEIVNKNKYKLYCNNVLKPNDTLVFSVVAENIGGDVRVGHDYRCVHLVFGNLYKYDSWEGGMFFSGSSVPNLMKEAGNIFRIERDYSANPLPLDKDGHPRKDYASFHAIADGSILPVLSSGQISNTFLRIDIDEAPYKERGEVRWASSGTDNVTGKPMSLPVRVLGGGNGEIPHYKDLQSNGNLDWGRDINTLNCLTLNMPIYVAVRVDPDILNNYAGAGQVAGVYFACSLNMQSTGVYEMSYPRSGDLCQIFSHSMRRGRFGYDAISIRQNEDDSDSFAGDITTDTTRTYGV</sequence>